<accession>A0A2N9F6P3</accession>
<evidence type="ECO:0000259" key="3">
    <source>
        <dbReference type="Pfam" id="PF03372"/>
    </source>
</evidence>
<dbReference type="GO" id="GO:0004523">
    <property type="term" value="F:RNA-DNA hybrid ribonuclease activity"/>
    <property type="evidence" value="ECO:0007669"/>
    <property type="project" value="InterPro"/>
</dbReference>
<gene>
    <name evidence="5" type="ORF">FSB_LOCUS10411</name>
</gene>
<feature type="region of interest" description="Disordered" evidence="1">
    <location>
        <begin position="240"/>
        <end position="259"/>
    </location>
</feature>
<protein>
    <submittedName>
        <fullName evidence="5">Uncharacterized protein</fullName>
    </submittedName>
</protein>
<dbReference type="GO" id="GO:0003676">
    <property type="term" value="F:nucleic acid binding"/>
    <property type="evidence" value="ECO:0007669"/>
    <property type="project" value="InterPro"/>
</dbReference>
<name>A0A2N9F6P3_FAGSY</name>
<dbReference type="InterPro" id="IPR002156">
    <property type="entry name" value="RNaseH_domain"/>
</dbReference>
<feature type="domain" description="RNase H type-1" evidence="4">
    <location>
        <begin position="1123"/>
        <end position="1196"/>
    </location>
</feature>
<evidence type="ECO:0000256" key="2">
    <source>
        <dbReference type="SAM" id="Phobius"/>
    </source>
</evidence>
<sequence>MENYPNIDGLVSDLVNRTESCSCNEYRLELPSLHNESDKMKLSLIGKILSNRSFSAMVVKEIVNKAWQLHFLRPWTLHGAHLVLKTWSPELTWKEITLSIHRRIYYTPHSSDAPTGVCDLTALPAALLQPNTSSDSSKTEVVLPLAMATPHDHLRQTAATVVEPIQDNPTSLTSLMPDPGLHEPVNGLFCPGVAAVGLLANSSASSDLGRCQDNCFHVGPSTLSTCLEPSILIVDLPEIQAHPSNPNSSPPSPLAENSNSSLLGLVSTLDTHPLITSCPESNSLAEPITIQNPHIAPETSLVTNEPLSLKSPTPKPQASLKRKSPLLSDLDIVTSVQDFRALALKAQIRGCNPMIVFLSETKANEKRMKKVADLIGFPNFIAISPKGRAGGICLLWANEVDVEVLEFNSNTVAVTVTECNIVWSLIGFYGPPTHAKRMKAWVSLHALLETIDGPWLCFGDFNAVIDDSEKEGGRCGGSSMPSFLKNLIFDIGAVDLGFAGNKFTWSNKRWGKDCIRERLDRGIANINWTLCFPRATVYHLGALNSDHCPLLIDMNPDDSFSPRPFHFEAIWAKDPRCYNVIDEAWKNEFYGSDSFILCRKQFSTTAALKKWNKETFRVLSNQNERALYEARASSSRQSFTHVMYADDKMLFAKANCREVTALDQCLECYCQWSGQLVNRDKSGLIFSKQVLRDRKRAIKHSLLMKLVPQNAIYLGAPLFTSRNRSKDFQFLQDRMESKLKGWRCKTLSWAGRNTLIKSVAQTLPYYTFSSFDVPSKVCDKLDATTRRFWWNPKKVSGKAKKSNEAFLAKLTWMVISNRKSLCMDALRSKYKVRSDWLGSDPVKFASQTWKAIERLKSLVASGACFLVGDGATIDIWKDPWVPWLPCFLPKPRIESDKESLVVACLINQTSRSWNLPKLMELFYDDSVKAIKKIRIPVIPHPDKLVWIPDPKGNFLVHSVYKVHTSAQSSTNQEIQWNKVWKLKLHDRLKMLLWRIGTNILPTNLNFFRRWLGPSGLGSIQGILSANLQIQSCKDIINLVVGNSVFVNQVGNRSSIILALTLECIWATRNQVVHKESKLNILTIIKNLEHRIEEHCNLLEVERQDKSTLNYGWKNPSAGTIKLNTDAAVRTSFSTVAVVARDAHGSLCSAWTHTVNEDDPIAAEASAILWALQIAKMENFTSIIVESDSKLCIDAITLHPEDPYWVIAGFILISFPFLLILVLVHFHGLKEKLIWQHMSWPNLQLSLIQFLSVMRHPSLPLFLRHGRGNAICCGLSC</sequence>
<keyword evidence="2" id="KW-1133">Transmembrane helix</keyword>
<dbReference type="AlphaFoldDB" id="A0A2N9F6P3"/>
<feature type="transmembrane region" description="Helical" evidence="2">
    <location>
        <begin position="1203"/>
        <end position="1225"/>
    </location>
</feature>
<dbReference type="EMBL" id="OIVN01000585">
    <property type="protein sequence ID" value="SPC82529.1"/>
    <property type="molecule type" value="Genomic_DNA"/>
</dbReference>
<dbReference type="InterPro" id="IPR036691">
    <property type="entry name" value="Endo/exonu/phosph_ase_sf"/>
</dbReference>
<dbReference type="InterPro" id="IPR036397">
    <property type="entry name" value="RNaseH_sf"/>
</dbReference>
<dbReference type="PANTHER" id="PTHR33116">
    <property type="entry name" value="REVERSE TRANSCRIPTASE ZINC-BINDING DOMAIN-CONTAINING PROTEIN-RELATED-RELATED"/>
    <property type="match status" value="1"/>
</dbReference>
<dbReference type="Pfam" id="PF13456">
    <property type="entry name" value="RVT_3"/>
    <property type="match status" value="1"/>
</dbReference>
<proteinExistence type="predicted"/>
<evidence type="ECO:0000313" key="5">
    <source>
        <dbReference type="EMBL" id="SPC82529.1"/>
    </source>
</evidence>
<dbReference type="Gene3D" id="3.30.420.10">
    <property type="entry name" value="Ribonuclease H-like superfamily/Ribonuclease H"/>
    <property type="match status" value="1"/>
</dbReference>
<dbReference type="SUPFAM" id="SSF53098">
    <property type="entry name" value="Ribonuclease H-like"/>
    <property type="match status" value="1"/>
</dbReference>
<dbReference type="PANTHER" id="PTHR33116:SF86">
    <property type="entry name" value="REVERSE TRANSCRIPTASE DOMAIN-CONTAINING PROTEIN"/>
    <property type="match status" value="1"/>
</dbReference>
<dbReference type="InterPro" id="IPR012337">
    <property type="entry name" value="RNaseH-like_sf"/>
</dbReference>
<evidence type="ECO:0000256" key="1">
    <source>
        <dbReference type="SAM" id="MobiDB-lite"/>
    </source>
</evidence>
<keyword evidence="2" id="KW-0472">Membrane</keyword>
<organism evidence="5">
    <name type="scientific">Fagus sylvatica</name>
    <name type="common">Beechnut</name>
    <dbReference type="NCBI Taxonomy" id="28930"/>
    <lineage>
        <taxon>Eukaryota</taxon>
        <taxon>Viridiplantae</taxon>
        <taxon>Streptophyta</taxon>
        <taxon>Embryophyta</taxon>
        <taxon>Tracheophyta</taxon>
        <taxon>Spermatophyta</taxon>
        <taxon>Magnoliopsida</taxon>
        <taxon>eudicotyledons</taxon>
        <taxon>Gunneridae</taxon>
        <taxon>Pentapetalae</taxon>
        <taxon>rosids</taxon>
        <taxon>fabids</taxon>
        <taxon>Fagales</taxon>
        <taxon>Fagaceae</taxon>
        <taxon>Fagus</taxon>
    </lineage>
</organism>
<reference evidence="5" key="1">
    <citation type="submission" date="2018-02" db="EMBL/GenBank/DDBJ databases">
        <authorList>
            <person name="Cohen D.B."/>
            <person name="Kent A.D."/>
        </authorList>
    </citation>
    <scope>NUCLEOTIDE SEQUENCE</scope>
</reference>
<evidence type="ECO:0000259" key="4">
    <source>
        <dbReference type="Pfam" id="PF13456"/>
    </source>
</evidence>
<dbReference type="InterPro" id="IPR044730">
    <property type="entry name" value="RNase_H-like_dom_plant"/>
</dbReference>
<dbReference type="Pfam" id="PF03372">
    <property type="entry name" value="Exo_endo_phos"/>
    <property type="match status" value="1"/>
</dbReference>
<keyword evidence="2" id="KW-0812">Transmembrane</keyword>
<dbReference type="Gene3D" id="3.60.10.10">
    <property type="entry name" value="Endonuclease/exonuclease/phosphatase"/>
    <property type="match status" value="1"/>
</dbReference>
<feature type="domain" description="Endonuclease/exonuclease/phosphatase" evidence="3">
    <location>
        <begin position="341"/>
        <end position="509"/>
    </location>
</feature>
<dbReference type="InterPro" id="IPR005135">
    <property type="entry name" value="Endo/exonuclease/phosphatase"/>
</dbReference>
<dbReference type="CDD" id="cd06222">
    <property type="entry name" value="RNase_H_like"/>
    <property type="match status" value="1"/>
</dbReference>
<dbReference type="SUPFAM" id="SSF56219">
    <property type="entry name" value="DNase I-like"/>
    <property type="match status" value="1"/>
</dbReference>